<feature type="domain" description="Sphingomyelin synthase-like" evidence="2">
    <location>
        <begin position="137"/>
        <end position="198"/>
    </location>
</feature>
<proteinExistence type="predicted"/>
<dbReference type="EMBL" id="JBBKXX010000002">
    <property type="protein sequence ID" value="MFD3408188.1"/>
    <property type="molecule type" value="Genomic_DNA"/>
</dbReference>
<reference evidence="3 4" key="1">
    <citation type="submission" date="2024-03" db="EMBL/GenBank/DDBJ databases">
        <title>Aquirufa genome sequencing.</title>
        <authorList>
            <person name="Pitt A."/>
            <person name="Hahn M.W."/>
        </authorList>
    </citation>
    <scope>NUCLEOTIDE SEQUENCE [LARGE SCALE GENOMIC DNA]</scope>
    <source>
        <strain evidence="3 4">HETE-83D</strain>
    </source>
</reference>
<feature type="transmembrane region" description="Helical" evidence="1">
    <location>
        <begin position="162"/>
        <end position="179"/>
    </location>
</feature>
<accession>A0ABW6DHL9</accession>
<feature type="transmembrane region" description="Helical" evidence="1">
    <location>
        <begin position="86"/>
        <end position="108"/>
    </location>
</feature>
<keyword evidence="1" id="KW-1133">Transmembrane helix</keyword>
<evidence type="ECO:0000256" key="1">
    <source>
        <dbReference type="SAM" id="Phobius"/>
    </source>
</evidence>
<feature type="transmembrane region" description="Helical" evidence="1">
    <location>
        <begin position="56"/>
        <end position="77"/>
    </location>
</feature>
<organism evidence="3 4">
    <name type="scientific">Aquirufa esocilacus</name>
    <dbReference type="NCBI Taxonomy" id="3096513"/>
    <lineage>
        <taxon>Bacteria</taxon>
        <taxon>Pseudomonadati</taxon>
        <taxon>Bacteroidota</taxon>
        <taxon>Cytophagia</taxon>
        <taxon>Cytophagales</taxon>
        <taxon>Flectobacillaceae</taxon>
        <taxon>Aquirufa</taxon>
    </lineage>
</organism>
<dbReference type="RefSeq" id="WP_377980611.1">
    <property type="nucleotide sequence ID" value="NZ_JBBKXX010000002.1"/>
</dbReference>
<dbReference type="Proteomes" id="UP001598019">
    <property type="component" value="Unassembled WGS sequence"/>
</dbReference>
<name>A0ABW6DHL9_9BACT</name>
<dbReference type="Pfam" id="PF14360">
    <property type="entry name" value="PAP2_C"/>
    <property type="match status" value="1"/>
</dbReference>
<feature type="transmembrane region" description="Helical" evidence="1">
    <location>
        <begin position="138"/>
        <end position="155"/>
    </location>
</feature>
<keyword evidence="1" id="KW-0812">Transmembrane</keyword>
<feature type="transmembrane region" description="Helical" evidence="1">
    <location>
        <begin position="185"/>
        <end position="202"/>
    </location>
</feature>
<evidence type="ECO:0000259" key="2">
    <source>
        <dbReference type="Pfam" id="PF14360"/>
    </source>
</evidence>
<keyword evidence="1" id="KW-0472">Membrane</keyword>
<evidence type="ECO:0000313" key="4">
    <source>
        <dbReference type="Proteomes" id="UP001598019"/>
    </source>
</evidence>
<evidence type="ECO:0000313" key="3">
    <source>
        <dbReference type="EMBL" id="MFD3408188.1"/>
    </source>
</evidence>
<comment type="caution">
    <text evidence="3">The sequence shown here is derived from an EMBL/GenBank/DDBJ whole genome shotgun (WGS) entry which is preliminary data.</text>
</comment>
<protein>
    <submittedName>
        <fullName evidence="3">Phosphatase PAP2-related protein</fullName>
    </submittedName>
</protein>
<keyword evidence="4" id="KW-1185">Reference proteome</keyword>
<sequence length="205" mass="23629">MKQTWKAAFSDRTFALKFIGALAVFLIFPFKADDYFQWIQLREGIQWNDPLLNAIPALNVSYPIFGIIYLSVIYLLYRLLQDPKRFLWFAWAFNIETGFRFLTIYFVALNPPAGLVDLHDPLAEIFIYGENMAITKDLFFSGHTATMVFVCFFLPSVRERRIALGLSLVLVTLLLIQHVHYSLDILAAPLFTLAAIWIVKKAEII</sequence>
<gene>
    <name evidence="3" type="ORF">SKC37_05940</name>
</gene>
<dbReference type="InterPro" id="IPR025749">
    <property type="entry name" value="Sphingomyelin_synth-like_dom"/>
</dbReference>